<proteinExistence type="inferred from homology"/>
<dbReference type="PROSITE" id="PS50089">
    <property type="entry name" value="ZF_RING_2"/>
    <property type="match status" value="1"/>
</dbReference>
<dbReference type="Gramene" id="TraesPARA_EIv1.0_2298410.7">
    <property type="protein sequence ID" value="TraesPARA_EIv1.0_2298410.7.CDS"/>
    <property type="gene ID" value="TraesPARA_EIv1.0_2298410"/>
</dbReference>
<dbReference type="Gramene" id="TraesARI7A03G03900030.2">
    <property type="protein sequence ID" value="TraesARI7A03G03900030.2"/>
    <property type="gene ID" value="TraesARI7A03G03900030"/>
</dbReference>
<dbReference type="InterPro" id="IPR001841">
    <property type="entry name" value="Znf_RING"/>
</dbReference>
<feature type="compositionally biased region" description="Low complexity" evidence="10">
    <location>
        <begin position="121"/>
        <end position="131"/>
    </location>
</feature>
<dbReference type="Gene3D" id="3.40.50.10810">
    <property type="entry name" value="Tandem AAA-ATPase domain"/>
    <property type="match status" value="3"/>
</dbReference>
<feature type="domain" description="Helicase ATP-binding" evidence="12">
    <location>
        <begin position="424"/>
        <end position="593"/>
    </location>
</feature>
<evidence type="ECO:0000256" key="3">
    <source>
        <dbReference type="ARBA" id="ARBA00022741"/>
    </source>
</evidence>
<dbReference type="Gramene" id="TraesPARA_EIv1.0_2298410.2">
    <property type="protein sequence ID" value="TraesPARA_EIv1.0_2298410.2.CDS"/>
    <property type="gene ID" value="TraesPARA_EIv1.0_2298410"/>
</dbReference>
<feature type="domain" description="RING-type" evidence="11">
    <location>
        <begin position="746"/>
        <end position="785"/>
    </location>
</feature>
<dbReference type="InterPro" id="IPR018957">
    <property type="entry name" value="Znf_C3HC4_RING-type"/>
</dbReference>
<reference evidence="14" key="2">
    <citation type="submission" date="2018-10" db="UniProtKB">
        <authorList>
            <consortium name="EnsemblPlants"/>
        </authorList>
    </citation>
    <scope>IDENTIFICATION</scope>
</reference>
<feature type="compositionally biased region" description="Low complexity" evidence="10">
    <location>
        <begin position="368"/>
        <end position="378"/>
    </location>
</feature>
<evidence type="ECO:0000259" key="12">
    <source>
        <dbReference type="PROSITE" id="PS51192"/>
    </source>
</evidence>
<dbReference type="CDD" id="cd18793">
    <property type="entry name" value="SF2_C_SNF"/>
    <property type="match status" value="1"/>
</dbReference>
<feature type="compositionally biased region" description="Basic residues" evidence="10">
    <location>
        <begin position="506"/>
        <end position="521"/>
    </location>
</feature>
<keyword evidence="3" id="KW-0547">Nucleotide-binding</keyword>
<keyword evidence="15" id="KW-1185">Reference proteome</keyword>
<dbReference type="GO" id="GO:0016787">
    <property type="term" value="F:hydrolase activity"/>
    <property type="evidence" value="ECO:0007669"/>
    <property type="project" value="UniProtKB-KW"/>
</dbReference>
<feature type="region of interest" description="Disordered" evidence="10">
    <location>
        <begin position="354"/>
        <end position="385"/>
    </location>
</feature>
<dbReference type="Gramene" id="TraesSYM7A03G03880080.2">
    <property type="protein sequence ID" value="TraesSYM7A03G03880080.2"/>
    <property type="gene ID" value="TraesSYM7A03G03880080"/>
</dbReference>
<organism evidence="14">
    <name type="scientific">Triticum aestivum</name>
    <name type="common">Wheat</name>
    <dbReference type="NCBI Taxonomy" id="4565"/>
    <lineage>
        <taxon>Eukaryota</taxon>
        <taxon>Viridiplantae</taxon>
        <taxon>Streptophyta</taxon>
        <taxon>Embryophyta</taxon>
        <taxon>Tracheophyta</taxon>
        <taxon>Spermatophyta</taxon>
        <taxon>Magnoliopsida</taxon>
        <taxon>Liliopsida</taxon>
        <taxon>Poales</taxon>
        <taxon>Poaceae</taxon>
        <taxon>BOP clade</taxon>
        <taxon>Pooideae</taxon>
        <taxon>Triticodae</taxon>
        <taxon>Triticeae</taxon>
        <taxon>Triticinae</taxon>
        <taxon>Triticum</taxon>
    </lineage>
</organism>
<evidence type="ECO:0000256" key="5">
    <source>
        <dbReference type="ARBA" id="ARBA00022801"/>
    </source>
</evidence>
<dbReference type="Pfam" id="PF00097">
    <property type="entry name" value="zf-C3HC4"/>
    <property type="match status" value="1"/>
</dbReference>
<dbReference type="Gramene" id="TraesNOR7A03G03970620.3">
    <property type="protein sequence ID" value="TraesNOR7A03G03970620.3"/>
    <property type="gene ID" value="TraesNOR7A03G03970620"/>
</dbReference>
<evidence type="ECO:0000256" key="8">
    <source>
        <dbReference type="ARBA" id="ARBA00022840"/>
    </source>
</evidence>
<keyword evidence="7" id="KW-0862">Zinc</keyword>
<accession>A0A3B6RJU5</accession>
<dbReference type="CDD" id="cd18008">
    <property type="entry name" value="DEXDc_SHPRH-like"/>
    <property type="match status" value="1"/>
</dbReference>
<feature type="compositionally biased region" description="Polar residues" evidence="10">
    <location>
        <begin position="1"/>
        <end position="11"/>
    </location>
</feature>
<dbReference type="InterPro" id="IPR049730">
    <property type="entry name" value="SNF2/RAD54-like_C"/>
</dbReference>
<dbReference type="Gramene" id="TraesSTA7A03G03922420.1">
    <property type="protein sequence ID" value="TraesSTA7A03G03922420.1"/>
    <property type="gene ID" value="TraesSTA7A03G03922420"/>
</dbReference>
<evidence type="ECO:0000259" key="11">
    <source>
        <dbReference type="PROSITE" id="PS50089"/>
    </source>
</evidence>
<keyword evidence="5" id="KW-0378">Hydrolase</keyword>
<evidence type="ECO:0000256" key="7">
    <source>
        <dbReference type="ARBA" id="ARBA00022833"/>
    </source>
</evidence>
<evidence type="ECO:0000256" key="9">
    <source>
        <dbReference type="PROSITE-ProRule" id="PRU00175"/>
    </source>
</evidence>
<feature type="region of interest" description="Disordered" evidence="10">
    <location>
        <begin position="1"/>
        <end position="97"/>
    </location>
</feature>
<feature type="domain" description="Helicase C-terminal" evidence="13">
    <location>
        <begin position="857"/>
        <end position="1017"/>
    </location>
</feature>
<reference evidence="14" key="1">
    <citation type="submission" date="2018-08" db="EMBL/GenBank/DDBJ databases">
        <authorList>
            <person name="Rossello M."/>
        </authorList>
    </citation>
    <scope>NUCLEOTIDE SEQUENCE [LARGE SCALE GENOMIC DNA]</scope>
    <source>
        <strain evidence="14">cv. Chinese Spring</strain>
    </source>
</reference>
<comment type="similarity">
    <text evidence="1">Belongs to the SNF2/RAD54 helicase family. RAD16 subfamily.</text>
</comment>
<evidence type="ECO:0000256" key="6">
    <source>
        <dbReference type="ARBA" id="ARBA00022806"/>
    </source>
</evidence>
<evidence type="ECO:0000256" key="2">
    <source>
        <dbReference type="ARBA" id="ARBA00022723"/>
    </source>
</evidence>
<dbReference type="GO" id="GO:0008270">
    <property type="term" value="F:zinc ion binding"/>
    <property type="evidence" value="ECO:0007669"/>
    <property type="project" value="UniProtKB-KW"/>
</dbReference>
<feature type="compositionally biased region" description="Basic and acidic residues" evidence="10">
    <location>
        <begin position="354"/>
        <end position="367"/>
    </location>
</feature>
<evidence type="ECO:0000259" key="13">
    <source>
        <dbReference type="PROSITE" id="PS51194"/>
    </source>
</evidence>
<dbReference type="Gramene" id="TraesMAC7A03G03926690.2">
    <property type="protein sequence ID" value="TraesMAC7A03G03926690.2"/>
    <property type="gene ID" value="TraesMAC7A03G03926690"/>
</dbReference>
<dbReference type="GO" id="GO:0004386">
    <property type="term" value="F:helicase activity"/>
    <property type="evidence" value="ECO:0007669"/>
    <property type="project" value="UniProtKB-KW"/>
</dbReference>
<dbReference type="InterPro" id="IPR014001">
    <property type="entry name" value="Helicase_ATP-bd"/>
</dbReference>
<evidence type="ECO:0000313" key="15">
    <source>
        <dbReference type="Proteomes" id="UP000019116"/>
    </source>
</evidence>
<name>A0A3B6RJU5_WHEAT</name>
<dbReference type="Pfam" id="PF00271">
    <property type="entry name" value="Helicase_C"/>
    <property type="match status" value="1"/>
</dbReference>
<dbReference type="PANTHER" id="PTHR45626">
    <property type="entry name" value="TRANSCRIPTION TERMINATION FACTOR 2-RELATED"/>
    <property type="match status" value="1"/>
</dbReference>
<feature type="region of interest" description="Disordered" evidence="10">
    <location>
        <begin position="111"/>
        <end position="178"/>
    </location>
</feature>
<dbReference type="Gramene" id="TraesCS7A02G296900.4">
    <property type="protein sequence ID" value="TraesCS7A02G296900.4"/>
    <property type="gene ID" value="TraesCS7A02G296900"/>
</dbReference>
<dbReference type="Gene3D" id="3.30.40.10">
    <property type="entry name" value="Zinc/RING finger domain, C3HC4 (zinc finger)"/>
    <property type="match status" value="1"/>
</dbReference>
<dbReference type="PROSITE" id="PS51194">
    <property type="entry name" value="HELICASE_CTER"/>
    <property type="match status" value="1"/>
</dbReference>
<dbReference type="Proteomes" id="UP000019116">
    <property type="component" value="Chromosome 7A"/>
</dbReference>
<feature type="region of interest" description="Disordered" evidence="10">
    <location>
        <begin position="485"/>
        <end position="524"/>
    </location>
</feature>
<dbReference type="Gramene" id="TraesJUL7A03G03963460.1">
    <property type="protein sequence ID" value="TraesJUL7A03G03963460.1"/>
    <property type="gene ID" value="TraesJUL7A03G03963460"/>
</dbReference>
<evidence type="ECO:0000256" key="4">
    <source>
        <dbReference type="ARBA" id="ARBA00022771"/>
    </source>
</evidence>
<keyword evidence="6" id="KW-0347">Helicase</keyword>
<dbReference type="InterPro" id="IPR017907">
    <property type="entry name" value="Znf_RING_CS"/>
</dbReference>
<dbReference type="FunFam" id="3.40.50.10810:FF:000068">
    <property type="entry name" value="SNF2 domain-containing protein / helicase domain-containing protein / zinc finger protein-like protein"/>
    <property type="match status" value="1"/>
</dbReference>
<dbReference type="EnsemblPlants" id="TraesCS7A02G296900.4">
    <property type="protein sequence ID" value="TraesCS7A02G296900.4"/>
    <property type="gene ID" value="TraesCS7A02G296900"/>
</dbReference>
<gene>
    <name evidence="14" type="primary">LOC123165699</name>
</gene>
<dbReference type="SMART" id="SM00490">
    <property type="entry name" value="HELICc"/>
    <property type="match status" value="1"/>
</dbReference>
<dbReference type="Gramene" id="TraesNOR7A03G03970620.2">
    <property type="protein sequence ID" value="TraesNOR7A03G03970620.2"/>
    <property type="gene ID" value="TraesNOR7A03G03970620"/>
</dbReference>
<feature type="compositionally biased region" description="Acidic residues" evidence="10">
    <location>
        <begin position="20"/>
        <end position="30"/>
    </location>
</feature>
<keyword evidence="8" id="KW-0067">ATP-binding</keyword>
<feature type="compositionally biased region" description="Polar residues" evidence="10">
    <location>
        <begin position="57"/>
        <end position="82"/>
    </location>
</feature>
<dbReference type="Gramene" id="TraesLDM7A03G03930710.2">
    <property type="protein sequence ID" value="TraesLDM7A03G03930710.2"/>
    <property type="gene ID" value="TraesLDM7A03G03930710"/>
</dbReference>
<dbReference type="SMART" id="SM00184">
    <property type="entry name" value="RING"/>
    <property type="match status" value="1"/>
</dbReference>
<dbReference type="Gramene" id="TraesCS7A03G0728700.2">
    <property type="protein sequence ID" value="TraesCS7A03G0728700.2.CDS"/>
    <property type="gene ID" value="TraesCS7A03G0728700"/>
</dbReference>
<dbReference type="Pfam" id="PF00176">
    <property type="entry name" value="SNF2-rel_dom"/>
    <property type="match status" value="1"/>
</dbReference>
<dbReference type="Gene3D" id="3.40.50.300">
    <property type="entry name" value="P-loop containing nucleotide triphosphate hydrolases"/>
    <property type="match status" value="1"/>
</dbReference>
<dbReference type="SMART" id="SM00487">
    <property type="entry name" value="DEXDc"/>
    <property type="match status" value="1"/>
</dbReference>
<dbReference type="GO" id="GO:0005524">
    <property type="term" value="F:ATP binding"/>
    <property type="evidence" value="ECO:0007669"/>
    <property type="project" value="UniProtKB-KW"/>
</dbReference>
<keyword evidence="2" id="KW-0479">Metal-binding</keyword>
<dbReference type="InterPro" id="IPR001650">
    <property type="entry name" value="Helicase_C-like"/>
</dbReference>
<dbReference type="InterPro" id="IPR050628">
    <property type="entry name" value="SNF2_RAD54_helicase_TF"/>
</dbReference>
<dbReference type="InterPro" id="IPR000330">
    <property type="entry name" value="SNF2_N"/>
</dbReference>
<feature type="compositionally biased region" description="Polar residues" evidence="10">
    <location>
        <begin position="146"/>
        <end position="171"/>
    </location>
</feature>
<dbReference type="Gramene" id="TraesLAC7A03G03880360.2">
    <property type="protein sequence ID" value="TraesLAC7A03G03880360.2"/>
    <property type="gene ID" value="TraesLAC7A03G03880360"/>
</dbReference>
<dbReference type="InterPro" id="IPR027417">
    <property type="entry name" value="P-loop_NTPase"/>
</dbReference>
<dbReference type="InterPro" id="IPR013083">
    <property type="entry name" value="Znf_RING/FYVE/PHD"/>
</dbReference>
<dbReference type="OrthoDB" id="448448at2759"/>
<dbReference type="PANTHER" id="PTHR45626:SF24">
    <property type="entry name" value="HELICASE-LIKE TRANSCRIPTION FACTOR CHR28-RELATED"/>
    <property type="match status" value="1"/>
</dbReference>
<dbReference type="Gramene" id="TraesJAG7A03G03909080.1">
    <property type="protein sequence ID" value="TraesJAG7A03G03909080.1"/>
    <property type="gene ID" value="TraesJAG7A03G03909080"/>
</dbReference>
<evidence type="ECO:0000256" key="10">
    <source>
        <dbReference type="SAM" id="MobiDB-lite"/>
    </source>
</evidence>
<keyword evidence="4 9" id="KW-0863">Zinc-finger</keyword>
<dbReference type="AlphaFoldDB" id="A0A3B6RJU5"/>
<sequence>MLAGSMNNDNDNVIDLISDSGDDFDSDSDDPTSTNVTSGENGGGQSVCFQDEDLLRSTPSSSRCNINDNGSGDRTYPHSNSGPRHDSGRASLSSSRLDIAVRERNGLAVDANGNNKRILPSSFASGSTSKSTHPSVASESRKLPSRFTNGNSQRLDDNSIGTNDANGTGQPSSSRFSIRSYSVSNAQKDTMENDDDDVYVYDSPSSHRMLPASFGGHNSASNNELANVNDMQARPNLENRFMDPDESAVYQEALQNISLDKREDDLDEGVLSVSLLKHQKMALAWMVSKENSSHCAGGILADDQGLGKTVSTIALILKQKSQQSKFMCADSDPLKSEALNLDEDDEAVTVVDKAKQSMNDEPKKDLDASLSTAASTSDVKPSSSHMDIVPNRIVVESKVERKKTKTGTSSASSTMRSMTRPAAGTLVVCPASVLKQWANELNDKVSQSARLSVLVYHGGARTKDPSELAKYDVVVTTYTIVANEVPKQNADDDQDQKNGEESSVGNKRKPPSKSKKRKKKLKDSDIDLDSGPVARVRWFRVVLDEAQTIKNFRTQVAKGCCGLRAKRRWCLSGTPIQNSIDELYSYFRFLKYDPYSTYSSFCTMIKHPIARNAVHGYKKLQTVLRIVLLRRTKETKINGEPIINLPPKTIKLQKVDFTKEERAFYLTLEERSRQQFKEYAAAGTVKQNYANILLLLLRLRQACDHPLLVKGHQSVFKGDGSIEMAKQLSKERVIDLLARLEVSALCAVCRDTPEDAVVAMCGHIFCYQCIYERITTDENMCPVPNCRNTLSTESVFSSGTLKICISGKTSTHAIASSSADDGLSSISQSSYISSKIQATVDILNSIINMHALTDSDTIESNPNRVSPVKAIVFSQWTGMLDLLEFSLNSNLIQYRRLDGTMSLNSRDKAVKDFNTDPEVRVMIMSLKAGNLGLNMVAACHVILLDLWWNPYAEDQAIDRAHRIGQTRPVTVSRLTITDTVEDRILSLQEEKRAMVNSAFGEDKSSAHATRLTVDDLRYLFRI</sequence>
<dbReference type="SUPFAM" id="SSF52540">
    <property type="entry name" value="P-loop containing nucleoside triphosphate hydrolases"/>
    <property type="match status" value="2"/>
</dbReference>
<protein>
    <submittedName>
        <fullName evidence="14">Uncharacterized protein</fullName>
    </submittedName>
</protein>
<evidence type="ECO:0000313" key="14">
    <source>
        <dbReference type="EnsemblPlants" id="TraesCS7A02G296900.4"/>
    </source>
</evidence>
<dbReference type="SUPFAM" id="SSF57850">
    <property type="entry name" value="RING/U-box"/>
    <property type="match status" value="1"/>
</dbReference>
<dbReference type="PROSITE" id="PS51192">
    <property type="entry name" value="HELICASE_ATP_BIND_1"/>
    <property type="match status" value="1"/>
</dbReference>
<dbReference type="SMR" id="A0A3B6RJU5"/>
<dbReference type="InterPro" id="IPR038718">
    <property type="entry name" value="SNF2-like_sf"/>
</dbReference>
<dbReference type="PROSITE" id="PS00518">
    <property type="entry name" value="ZF_RING_1"/>
    <property type="match status" value="1"/>
</dbReference>
<evidence type="ECO:0000256" key="1">
    <source>
        <dbReference type="ARBA" id="ARBA00008438"/>
    </source>
</evidence>